<evidence type="ECO:0000313" key="2">
    <source>
        <dbReference type="EMBL" id="ATV27199.1"/>
    </source>
</evidence>
<accession>A0A2D3L9D6</accession>
<proteinExistence type="predicted"/>
<sequence>MKLNIISKEEQISDNLINIKGGIEKGLMDEATTCTCDCWISNKNEETPTKGKGSLQNGKGHK</sequence>
<dbReference type="Proteomes" id="UP000229630">
    <property type="component" value="Chromosome 2"/>
</dbReference>
<evidence type="ECO:0000256" key="1">
    <source>
        <dbReference type="SAM" id="MobiDB-lite"/>
    </source>
</evidence>
<dbReference type="AlphaFoldDB" id="A0A2D3L9D6"/>
<name>A0A2D3L9D6_PREIN</name>
<protein>
    <submittedName>
        <fullName evidence="2">Uncharacterized protein</fullName>
    </submittedName>
</protein>
<dbReference type="EMBL" id="CP024724">
    <property type="protein sequence ID" value="ATV27199.1"/>
    <property type="molecule type" value="Genomic_DNA"/>
</dbReference>
<reference evidence="2 3" key="1">
    <citation type="submission" date="2017-11" db="EMBL/GenBank/DDBJ databases">
        <title>Genome sequencing of Prevotella intermedia KCOM 2837.</title>
        <authorList>
            <person name="Kook J.-K."/>
            <person name="Park S.-N."/>
            <person name="Lim Y.K."/>
        </authorList>
    </citation>
    <scope>NUCLEOTIDE SEQUENCE [LARGE SCALE GENOMIC DNA]</scope>
    <source>
        <strain evidence="2 3">KCOM 2837</strain>
    </source>
</reference>
<gene>
    <name evidence="2" type="ORF">CTM62_10415</name>
</gene>
<evidence type="ECO:0000313" key="3">
    <source>
        <dbReference type="Proteomes" id="UP000229630"/>
    </source>
</evidence>
<organism evidence="2 3">
    <name type="scientific">Prevotella intermedia</name>
    <dbReference type="NCBI Taxonomy" id="28131"/>
    <lineage>
        <taxon>Bacteria</taxon>
        <taxon>Pseudomonadati</taxon>
        <taxon>Bacteroidota</taxon>
        <taxon>Bacteroidia</taxon>
        <taxon>Bacteroidales</taxon>
        <taxon>Prevotellaceae</taxon>
        <taxon>Prevotella</taxon>
    </lineage>
</organism>
<dbReference type="RefSeq" id="WP_100019982.1">
    <property type="nucleotide sequence ID" value="NZ_CP024724.1"/>
</dbReference>
<feature type="region of interest" description="Disordered" evidence="1">
    <location>
        <begin position="41"/>
        <end position="62"/>
    </location>
</feature>